<feature type="region of interest" description="Disordered" evidence="6">
    <location>
        <begin position="65"/>
        <end position="88"/>
    </location>
</feature>
<comment type="subcellular location">
    <subcellularLocation>
        <location evidence="1">Secreted</location>
    </subcellularLocation>
</comment>
<dbReference type="SUPFAM" id="SSF51182">
    <property type="entry name" value="RmlC-like cupins"/>
    <property type="match status" value="1"/>
</dbReference>
<gene>
    <name evidence="9" type="ORF">SARC_08543</name>
</gene>
<evidence type="ECO:0000256" key="1">
    <source>
        <dbReference type="ARBA" id="ARBA00004613"/>
    </source>
</evidence>
<keyword evidence="5" id="KW-0464">Manganese</keyword>
<evidence type="ECO:0000256" key="4">
    <source>
        <dbReference type="ARBA" id="ARBA00022723"/>
    </source>
</evidence>
<feature type="domain" description="Cupin type-1" evidence="8">
    <location>
        <begin position="112"/>
        <end position="259"/>
    </location>
</feature>
<dbReference type="CDD" id="cd02241">
    <property type="entry name" value="cupin_OxOx"/>
    <property type="match status" value="1"/>
</dbReference>
<dbReference type="RefSeq" id="XP_014152958.1">
    <property type="nucleotide sequence ID" value="XM_014297483.1"/>
</dbReference>
<proteinExistence type="inferred from homology"/>
<dbReference type="STRING" id="667725.A0A0L0FR85"/>
<evidence type="ECO:0000256" key="2">
    <source>
        <dbReference type="ARBA" id="ARBA00007456"/>
    </source>
</evidence>
<dbReference type="PRINTS" id="PR00325">
    <property type="entry name" value="GERMIN"/>
</dbReference>
<dbReference type="GeneID" id="25909047"/>
<reference evidence="9 10" key="1">
    <citation type="submission" date="2011-02" db="EMBL/GenBank/DDBJ databases">
        <title>The Genome Sequence of Sphaeroforma arctica JP610.</title>
        <authorList>
            <consortium name="The Broad Institute Genome Sequencing Platform"/>
            <person name="Russ C."/>
            <person name="Cuomo C."/>
            <person name="Young S.K."/>
            <person name="Zeng Q."/>
            <person name="Gargeya S."/>
            <person name="Alvarado L."/>
            <person name="Berlin A."/>
            <person name="Chapman S.B."/>
            <person name="Chen Z."/>
            <person name="Freedman E."/>
            <person name="Gellesch M."/>
            <person name="Goldberg J."/>
            <person name="Griggs A."/>
            <person name="Gujja S."/>
            <person name="Heilman E."/>
            <person name="Heiman D."/>
            <person name="Howarth C."/>
            <person name="Mehta T."/>
            <person name="Neiman D."/>
            <person name="Pearson M."/>
            <person name="Roberts A."/>
            <person name="Saif S."/>
            <person name="Shea T."/>
            <person name="Shenoy N."/>
            <person name="Sisk P."/>
            <person name="Stolte C."/>
            <person name="Sykes S."/>
            <person name="White J."/>
            <person name="Yandava C."/>
            <person name="Burger G."/>
            <person name="Gray M.W."/>
            <person name="Holland P.W.H."/>
            <person name="King N."/>
            <person name="Lang F.B.F."/>
            <person name="Roger A.J."/>
            <person name="Ruiz-Trillo I."/>
            <person name="Haas B."/>
            <person name="Nusbaum C."/>
            <person name="Birren B."/>
        </authorList>
    </citation>
    <scope>NUCLEOTIDE SEQUENCE [LARGE SCALE GENOMIC DNA]</scope>
    <source>
        <strain evidence="9 10">JP610</strain>
    </source>
</reference>
<dbReference type="GO" id="GO:0005576">
    <property type="term" value="C:extracellular region"/>
    <property type="evidence" value="ECO:0007669"/>
    <property type="project" value="UniProtKB-SubCell"/>
</dbReference>
<feature type="compositionally biased region" description="Acidic residues" evidence="6">
    <location>
        <begin position="70"/>
        <end position="81"/>
    </location>
</feature>
<dbReference type="GO" id="GO:0030145">
    <property type="term" value="F:manganese ion binding"/>
    <property type="evidence" value="ECO:0007669"/>
    <property type="project" value="InterPro"/>
</dbReference>
<dbReference type="InterPro" id="IPR011051">
    <property type="entry name" value="RmlC_Cupin_sf"/>
</dbReference>
<feature type="signal peptide" evidence="7">
    <location>
        <begin position="1"/>
        <end position="23"/>
    </location>
</feature>
<dbReference type="InterPro" id="IPR006045">
    <property type="entry name" value="Cupin_1"/>
</dbReference>
<accession>A0A0L0FR85</accession>
<evidence type="ECO:0000313" key="10">
    <source>
        <dbReference type="Proteomes" id="UP000054560"/>
    </source>
</evidence>
<evidence type="ECO:0000256" key="3">
    <source>
        <dbReference type="ARBA" id="ARBA00022525"/>
    </source>
</evidence>
<keyword evidence="10" id="KW-1185">Reference proteome</keyword>
<evidence type="ECO:0000259" key="8">
    <source>
        <dbReference type="SMART" id="SM00835"/>
    </source>
</evidence>
<dbReference type="EMBL" id="KQ242374">
    <property type="protein sequence ID" value="KNC79056.1"/>
    <property type="molecule type" value="Genomic_DNA"/>
</dbReference>
<keyword evidence="3" id="KW-0964">Secreted</keyword>
<dbReference type="Proteomes" id="UP000054560">
    <property type="component" value="Unassembled WGS sequence"/>
</dbReference>
<dbReference type="SMART" id="SM00835">
    <property type="entry name" value="Cupin_1"/>
    <property type="match status" value="1"/>
</dbReference>
<name>A0A0L0FR85_9EUKA</name>
<dbReference type="Pfam" id="PF00190">
    <property type="entry name" value="Cupin_1"/>
    <property type="match status" value="1"/>
</dbReference>
<protein>
    <recommendedName>
        <fullName evidence="8">Cupin type-1 domain-containing protein</fullName>
    </recommendedName>
</protein>
<evidence type="ECO:0000256" key="6">
    <source>
        <dbReference type="SAM" id="MobiDB-lite"/>
    </source>
</evidence>
<keyword evidence="4" id="KW-0479">Metal-binding</keyword>
<sequence>MVCTRTSIIALAWMVIAASVADARTTTAEPYCHYKGTSYEKGAKVVGQTLTCTCLSGKWANCVSNSSDQSDTDSGEKEEEVYPPTGMDEHLTGAKVSFISFLDNFDNEDFVFDFTDSNKVTVDSLGLGGNIQPVNLEEFPIMQLAGMSYSRFSIGPCGINLPHVHPRATESLYMIEGQVTLGFVSTEDRLIMNDLEKDQVTFFPKGHLHYQQNMNCENAEFISILDNEDPGVLVVSSALLSLPDEALTATFNEDQALIAQLRLGLPEGPARARSECLARCGLDMDTPL</sequence>
<dbReference type="eggNOG" id="ENOG502QQ4A">
    <property type="taxonomic scope" value="Eukaryota"/>
</dbReference>
<evidence type="ECO:0000313" key="9">
    <source>
        <dbReference type="EMBL" id="KNC79056.1"/>
    </source>
</evidence>
<keyword evidence="7" id="KW-0732">Signal</keyword>
<dbReference type="Gene3D" id="2.60.120.10">
    <property type="entry name" value="Jelly Rolls"/>
    <property type="match status" value="1"/>
</dbReference>
<evidence type="ECO:0000256" key="7">
    <source>
        <dbReference type="SAM" id="SignalP"/>
    </source>
</evidence>
<dbReference type="OrthoDB" id="1921208at2759"/>
<organism evidence="9 10">
    <name type="scientific">Sphaeroforma arctica JP610</name>
    <dbReference type="NCBI Taxonomy" id="667725"/>
    <lineage>
        <taxon>Eukaryota</taxon>
        <taxon>Ichthyosporea</taxon>
        <taxon>Ichthyophonida</taxon>
        <taxon>Sphaeroforma</taxon>
    </lineage>
</organism>
<comment type="similarity">
    <text evidence="2">Belongs to the germin family.</text>
</comment>
<dbReference type="InterPro" id="IPR014710">
    <property type="entry name" value="RmlC-like_jellyroll"/>
</dbReference>
<dbReference type="InterPro" id="IPR001929">
    <property type="entry name" value="Germin"/>
</dbReference>
<dbReference type="AlphaFoldDB" id="A0A0L0FR85"/>
<dbReference type="PANTHER" id="PTHR31238">
    <property type="entry name" value="GERMIN-LIKE PROTEIN SUBFAMILY 3 MEMBER 3"/>
    <property type="match status" value="1"/>
</dbReference>
<feature type="chain" id="PRO_5005538924" description="Cupin type-1 domain-containing protein" evidence="7">
    <location>
        <begin position="24"/>
        <end position="288"/>
    </location>
</feature>
<evidence type="ECO:0000256" key="5">
    <source>
        <dbReference type="ARBA" id="ARBA00023211"/>
    </source>
</evidence>